<dbReference type="PANTHER" id="PTHR23088:SF27">
    <property type="entry name" value="DEAMINATED GLUTATHIONE AMIDASE"/>
    <property type="match status" value="1"/>
</dbReference>
<feature type="domain" description="CN hydrolase" evidence="2">
    <location>
        <begin position="202"/>
        <end position="431"/>
    </location>
</feature>
<keyword evidence="1" id="KW-0732">Signal</keyword>
<dbReference type="InterPro" id="IPR036526">
    <property type="entry name" value="C-N_Hydrolase_sf"/>
</dbReference>
<dbReference type="EMBL" id="CP018477">
    <property type="protein sequence ID" value="ASV75909.1"/>
    <property type="molecule type" value="Genomic_DNA"/>
</dbReference>
<gene>
    <name evidence="3" type="ORF">THTE_3307</name>
</gene>
<evidence type="ECO:0000256" key="1">
    <source>
        <dbReference type="SAM" id="SignalP"/>
    </source>
</evidence>
<accession>A0A286RIW9</accession>
<evidence type="ECO:0000313" key="4">
    <source>
        <dbReference type="Proteomes" id="UP000215086"/>
    </source>
</evidence>
<feature type="chain" id="PRO_5012718929" evidence="1">
    <location>
        <begin position="20"/>
        <end position="467"/>
    </location>
</feature>
<dbReference type="Gene3D" id="3.60.110.10">
    <property type="entry name" value="Carbon-nitrogen hydrolase"/>
    <property type="match status" value="1"/>
</dbReference>
<protein>
    <submittedName>
        <fullName evidence="3">N-carbamoylputrescine amidase / Aliphatic amidase AmiE</fullName>
    </submittedName>
</protein>
<dbReference type="AlphaFoldDB" id="A0A286RIW9"/>
<keyword evidence="4" id="KW-1185">Reference proteome</keyword>
<proteinExistence type="predicted"/>
<sequence length="467" mass="51031">MKYSAISILAVVVGTSVLAAESPCGPSACPTCENLVVNSGFAGWSEKGPPHWEIWEPSLPGTACRFRPDSDGVLVDAPERPFAVGGLKQVISGIEAGQYYAVEATGQIRRSQAPWQMILVRVTFTKKGQPTHPAGWLVAGPFLTPSGTTPGSWRFRFADVLQADEGADGAIISLDVKWPQGAEVLWQSVTMRPAAPPPPRKVKVGTVYLRPRNSTPEKNLDLFCAQLDEAGKLGLDIVCLGEAITLVGTNKSAADVLEPIPGPSTQRLGEAARRNHLWVVAGLCEIDGQTPYNTAVLINRDGQVVGKYRKVHLPREEWTKGFTPGMDYPVFDTELGRIAIQICYDWFFPEVATIWRLKGAEIVFAPTWGTTFPDQDGRAEGETVFRVRARDAGIYLVPSVYDGNSMIIDPMGRILASNAGKEGLVWAEIDLNKRERLPWVGWWRSIGPRHRVIPSYGPLLDVGEVPP</sequence>
<reference evidence="3 4" key="1">
    <citation type="journal article" name="Front. Microbiol.">
        <title>Sugar Metabolism of the First Thermophilic Planctomycete Thermogutta terrifontis: Comparative Genomic and Transcriptomic Approaches.</title>
        <authorList>
            <person name="Elcheninov A.G."/>
            <person name="Menzel P."/>
            <person name="Gudbergsdottir S.R."/>
            <person name="Slesarev A.I."/>
            <person name="Kadnikov V.V."/>
            <person name="Krogh A."/>
            <person name="Bonch-Osmolovskaya E.A."/>
            <person name="Peng X."/>
            <person name="Kublanov I.V."/>
        </authorList>
    </citation>
    <scope>NUCLEOTIDE SEQUENCE [LARGE SCALE GENOMIC DNA]</scope>
    <source>
        <strain evidence="3 4">R1</strain>
    </source>
</reference>
<feature type="signal peptide" evidence="1">
    <location>
        <begin position="1"/>
        <end position="19"/>
    </location>
</feature>
<dbReference type="OrthoDB" id="2826359at2"/>
<dbReference type="Proteomes" id="UP000215086">
    <property type="component" value="Chromosome"/>
</dbReference>
<dbReference type="PANTHER" id="PTHR23088">
    <property type="entry name" value="NITRILASE-RELATED"/>
    <property type="match status" value="1"/>
</dbReference>
<dbReference type="SUPFAM" id="SSF56317">
    <property type="entry name" value="Carbon-nitrogen hydrolase"/>
    <property type="match status" value="1"/>
</dbReference>
<organism evidence="3 4">
    <name type="scientific">Thermogutta terrifontis</name>
    <dbReference type="NCBI Taxonomy" id="1331910"/>
    <lineage>
        <taxon>Bacteria</taxon>
        <taxon>Pseudomonadati</taxon>
        <taxon>Planctomycetota</taxon>
        <taxon>Planctomycetia</taxon>
        <taxon>Pirellulales</taxon>
        <taxon>Thermoguttaceae</taxon>
        <taxon>Thermogutta</taxon>
    </lineage>
</organism>
<name>A0A286RIW9_9BACT</name>
<dbReference type="RefSeq" id="WP_095415824.1">
    <property type="nucleotide sequence ID" value="NZ_CP018477.1"/>
</dbReference>
<evidence type="ECO:0000313" key="3">
    <source>
        <dbReference type="EMBL" id="ASV75909.1"/>
    </source>
</evidence>
<dbReference type="InterPro" id="IPR003010">
    <property type="entry name" value="C-N_Hydrolase"/>
</dbReference>
<dbReference type="KEGG" id="ttf:THTE_3307"/>
<dbReference type="Pfam" id="PF00795">
    <property type="entry name" value="CN_hydrolase"/>
    <property type="match status" value="1"/>
</dbReference>
<dbReference type="PROSITE" id="PS50263">
    <property type="entry name" value="CN_HYDROLASE"/>
    <property type="match status" value="1"/>
</dbReference>
<dbReference type="CDD" id="cd07197">
    <property type="entry name" value="nitrilase"/>
    <property type="match status" value="1"/>
</dbReference>
<evidence type="ECO:0000259" key="2">
    <source>
        <dbReference type="PROSITE" id="PS50263"/>
    </source>
</evidence>